<organism evidence="16 17">
    <name type="scientific">Kluyveromyces dobzhanskii CBS 2104</name>
    <dbReference type="NCBI Taxonomy" id="1427455"/>
    <lineage>
        <taxon>Eukaryota</taxon>
        <taxon>Fungi</taxon>
        <taxon>Dikarya</taxon>
        <taxon>Ascomycota</taxon>
        <taxon>Saccharomycotina</taxon>
        <taxon>Saccharomycetes</taxon>
        <taxon>Saccharomycetales</taxon>
        <taxon>Saccharomycetaceae</taxon>
        <taxon>Kluyveromyces</taxon>
    </lineage>
</organism>
<feature type="domain" description="Glycoside hydrolase family 31 N-terminal" evidence="13">
    <location>
        <begin position="91"/>
        <end position="315"/>
    </location>
</feature>
<comment type="subcellular location">
    <subcellularLocation>
        <location evidence="1">Endoplasmic reticulum</location>
    </subcellularLocation>
</comment>
<keyword evidence="4 11" id="KW-0732">Signal</keyword>
<feature type="chain" id="PRO_5002038351" description="Glucosidase II subunit alpha" evidence="11">
    <location>
        <begin position="23"/>
        <end position="911"/>
    </location>
</feature>
<feature type="signal peptide" evidence="11">
    <location>
        <begin position="1"/>
        <end position="22"/>
    </location>
</feature>
<evidence type="ECO:0000256" key="7">
    <source>
        <dbReference type="ARBA" id="ARBA00023180"/>
    </source>
</evidence>
<dbReference type="OrthoDB" id="1334205at2759"/>
<dbReference type="EMBL" id="CCBQ010000045">
    <property type="protein sequence ID" value="CDO95770.1"/>
    <property type="molecule type" value="Genomic_DNA"/>
</dbReference>
<dbReference type="Pfam" id="PF01055">
    <property type="entry name" value="Glyco_hydro_31_2nd"/>
    <property type="match status" value="1"/>
</dbReference>
<comment type="caution">
    <text evidence="16">The sequence shown here is derived from an EMBL/GenBank/DDBJ whole genome shotgun (WGS) entry which is preliminary data.</text>
</comment>
<evidence type="ECO:0000256" key="6">
    <source>
        <dbReference type="ARBA" id="ARBA00022824"/>
    </source>
</evidence>
<evidence type="ECO:0000256" key="5">
    <source>
        <dbReference type="ARBA" id="ARBA00022801"/>
    </source>
</evidence>
<dbReference type="InterPro" id="IPR013780">
    <property type="entry name" value="Glyco_hydro_b"/>
</dbReference>
<keyword evidence="6" id="KW-0256">Endoplasmic reticulum</keyword>
<comment type="pathway">
    <text evidence="2">Glycan metabolism; N-glycan metabolism.</text>
</comment>
<dbReference type="CDD" id="cd14752">
    <property type="entry name" value="GH31_N"/>
    <property type="match status" value="1"/>
</dbReference>
<keyword evidence="7" id="KW-0325">Glycoprotein</keyword>
<dbReference type="CDD" id="cd06603">
    <property type="entry name" value="GH31_GANC_GANAB_alpha"/>
    <property type="match status" value="1"/>
</dbReference>
<evidence type="ECO:0000313" key="17">
    <source>
        <dbReference type="Proteomes" id="UP000031516"/>
    </source>
</evidence>
<evidence type="ECO:0000256" key="1">
    <source>
        <dbReference type="ARBA" id="ARBA00004240"/>
    </source>
</evidence>
<dbReference type="AlphaFoldDB" id="A0A0A8LC98"/>
<dbReference type="Pfam" id="PF21365">
    <property type="entry name" value="Glyco_hydro_31_3rd"/>
    <property type="match status" value="1"/>
</dbReference>
<keyword evidence="17" id="KW-1185">Reference proteome</keyword>
<evidence type="ECO:0000256" key="2">
    <source>
        <dbReference type="ARBA" id="ARBA00004833"/>
    </source>
</evidence>
<dbReference type="InterPro" id="IPR033403">
    <property type="entry name" value="DUF5110"/>
</dbReference>
<evidence type="ECO:0000256" key="3">
    <source>
        <dbReference type="ARBA" id="ARBA00007806"/>
    </source>
</evidence>
<comment type="similarity">
    <text evidence="3 10">Belongs to the glycosyl hydrolase 31 family.</text>
</comment>
<dbReference type="InterPro" id="IPR048395">
    <property type="entry name" value="Glyco_hydro_31_C"/>
</dbReference>
<dbReference type="Gene3D" id="3.20.20.80">
    <property type="entry name" value="Glycosidases"/>
    <property type="match status" value="1"/>
</dbReference>
<dbReference type="InterPro" id="IPR030458">
    <property type="entry name" value="Glyco_hydro_31_AS"/>
</dbReference>
<feature type="domain" description="DUF5110" evidence="14">
    <location>
        <begin position="797"/>
        <end position="839"/>
    </location>
</feature>
<dbReference type="Gene3D" id="2.60.40.1180">
    <property type="entry name" value="Golgi alpha-mannosidase II"/>
    <property type="match status" value="2"/>
</dbReference>
<evidence type="ECO:0000259" key="14">
    <source>
        <dbReference type="Pfam" id="PF17137"/>
    </source>
</evidence>
<dbReference type="InterPro" id="IPR025887">
    <property type="entry name" value="Glyco_hydro_31_N_dom"/>
</dbReference>
<dbReference type="PANTHER" id="PTHR22762:SF54">
    <property type="entry name" value="BCDNA.GH04962"/>
    <property type="match status" value="1"/>
</dbReference>
<dbReference type="SUPFAM" id="SSF74650">
    <property type="entry name" value="Galactose mutarotase-like"/>
    <property type="match status" value="1"/>
</dbReference>
<dbReference type="InterPro" id="IPR000322">
    <property type="entry name" value="Glyco_hydro_31_TIM"/>
</dbReference>
<feature type="domain" description="Glycoside hydrolase family 31 TIM barrel" evidence="12">
    <location>
        <begin position="360"/>
        <end position="681"/>
    </location>
</feature>
<dbReference type="GO" id="GO:0030246">
    <property type="term" value="F:carbohydrate binding"/>
    <property type="evidence" value="ECO:0007669"/>
    <property type="project" value="InterPro"/>
</dbReference>
<evidence type="ECO:0000256" key="8">
    <source>
        <dbReference type="ARBA" id="ARBA00023295"/>
    </source>
</evidence>
<keyword evidence="5 10" id="KW-0378">Hydrolase</keyword>
<keyword evidence="8 10" id="KW-0326">Glycosidase</keyword>
<evidence type="ECO:0000313" key="16">
    <source>
        <dbReference type="EMBL" id="CDO95770.1"/>
    </source>
</evidence>
<dbReference type="GO" id="GO:0005975">
    <property type="term" value="P:carbohydrate metabolic process"/>
    <property type="evidence" value="ECO:0007669"/>
    <property type="project" value="InterPro"/>
</dbReference>
<evidence type="ECO:0000256" key="9">
    <source>
        <dbReference type="ARBA" id="ARBA00042895"/>
    </source>
</evidence>
<evidence type="ECO:0000256" key="4">
    <source>
        <dbReference type="ARBA" id="ARBA00022729"/>
    </source>
</evidence>
<dbReference type="PROSITE" id="PS00129">
    <property type="entry name" value="GLYCOSYL_HYDROL_F31_1"/>
    <property type="match status" value="1"/>
</dbReference>
<evidence type="ECO:0000256" key="10">
    <source>
        <dbReference type="RuleBase" id="RU361185"/>
    </source>
</evidence>
<proteinExistence type="inferred from homology"/>
<accession>A0A0A8LC98</accession>
<reference evidence="16 17" key="1">
    <citation type="submission" date="2014-03" db="EMBL/GenBank/DDBJ databases">
        <title>The genome of Kluyveromyces dobzhanskii.</title>
        <authorList>
            <person name="Nystedt B."/>
            <person name="Astrom S."/>
        </authorList>
    </citation>
    <scope>NUCLEOTIDE SEQUENCE [LARGE SCALE GENOMIC DNA]</scope>
    <source>
        <strain evidence="16 17">CBS 2104</strain>
    </source>
</reference>
<dbReference type="InterPro" id="IPR011013">
    <property type="entry name" value="Gal_mutarotase_sf_dom"/>
</dbReference>
<dbReference type="GO" id="GO:0090599">
    <property type="term" value="F:alpha-glucosidase activity"/>
    <property type="evidence" value="ECO:0007669"/>
    <property type="project" value="TreeGrafter"/>
</dbReference>
<dbReference type="InterPro" id="IPR017853">
    <property type="entry name" value="GH"/>
</dbReference>
<dbReference type="Proteomes" id="UP000031516">
    <property type="component" value="Unassembled WGS sequence"/>
</dbReference>
<evidence type="ECO:0000259" key="13">
    <source>
        <dbReference type="Pfam" id="PF13802"/>
    </source>
</evidence>
<protein>
    <recommendedName>
        <fullName evidence="9">Glucosidase II subunit alpha</fullName>
    </recommendedName>
</protein>
<dbReference type="PANTHER" id="PTHR22762">
    <property type="entry name" value="ALPHA-GLUCOSIDASE"/>
    <property type="match status" value="1"/>
</dbReference>
<sequence>MTMSLLRTVILVWVISFKLVFAFQDDLLKTCSQSGFCHRNRQYAKNIRESKKLHYLIDEDSLEFNTNTHNLRGYILKSVQANKKETKVSLPFTLDFIDGDKVRFRLDEDRSNSLDQPGINSRRYNCTETWAFGPDYTPLKQKATLKPPTVFNKKYTLIAGKFTVLLDPNNFRIEVQYNSKDVLTVNADNLLNFEHYRTIEENFENMNEEEEAFNMFKDSFADSKLDTIPFGPESVALDFKFHDISNLYGIPEHADSFKLRDTSKSDPYRLYNVDVFQYNLNSTMPMYGAVPLVIGIEDSMSIGLFWVNPADTWVDIRYEETGSSTHWMSESGIIDFIIIVHETPKLVTESYVNITGKPMLPLLPSIGYHQCRWNYNDEKDILSVDSLMDKWQIPYDFLWLDLEYTDQKRYFTWKPDAFPEPLRMLRKLYTTGRNLVTLIDPHIKTNYHISDSILSAGVAVKNAIQKPFFGQCWPGESLWIDTFSPLANKVWSKFVQTFVSYATNLYIWNDMNEPSIFDGPETTAPKDLIHHEGFEERAVHNLYGLTVHQATYDSYIDMNPNKRPFILTRAFFSGSQRTAATWTGDNLANWGYLQLSIPMILSQNIAGMPVAGADIAGFFGNPDDELLIRWYQAGMWYPFFRAHAHLDTKRREPYLFNEPTRSIVTQYIKLRYQLLPTFYTAFHDSHTRGVPIMNPMIYEHPRVPAFYDLDDQFYLGEQGILVKPVTTPGTDNVSVTFPAGIFYDLHTLKTAHVGLLETKIVPSPIHALPAYIEGGHIITKKEQYRRSSKLMQYDPYTLVIAPNVEGKATGRLYIDDGETFSYKEGQYLDIEMEYTRQALTGKVINKFESSDFNTVTIDKVIIAKYPGEQFGDSCTLQSNGAERDIKIVHDVHSHVVKNLGIKVGEDWKILL</sequence>
<feature type="domain" description="Glycosyl hydrolase family 31 C-terminal" evidence="15">
    <location>
        <begin position="689"/>
        <end position="778"/>
    </location>
</feature>
<gene>
    <name evidence="16" type="ORF">KLDO_g3999</name>
</gene>
<dbReference type="GO" id="GO:0006491">
    <property type="term" value="P:N-glycan processing"/>
    <property type="evidence" value="ECO:0007669"/>
    <property type="project" value="TreeGrafter"/>
</dbReference>
<dbReference type="GO" id="GO:0017177">
    <property type="term" value="C:glucosidase II complex"/>
    <property type="evidence" value="ECO:0007669"/>
    <property type="project" value="TreeGrafter"/>
</dbReference>
<evidence type="ECO:0000259" key="12">
    <source>
        <dbReference type="Pfam" id="PF01055"/>
    </source>
</evidence>
<dbReference type="Pfam" id="PF17137">
    <property type="entry name" value="DUF5110"/>
    <property type="match status" value="1"/>
</dbReference>
<dbReference type="SUPFAM" id="SSF51445">
    <property type="entry name" value="(Trans)glycosidases"/>
    <property type="match status" value="1"/>
</dbReference>
<evidence type="ECO:0000256" key="11">
    <source>
        <dbReference type="SAM" id="SignalP"/>
    </source>
</evidence>
<evidence type="ECO:0000259" key="15">
    <source>
        <dbReference type="Pfam" id="PF21365"/>
    </source>
</evidence>
<dbReference type="Gene3D" id="2.60.40.1760">
    <property type="entry name" value="glycosyl hydrolase (family 31)"/>
    <property type="match status" value="1"/>
</dbReference>
<dbReference type="Pfam" id="PF13802">
    <property type="entry name" value="Gal_mutarotas_2"/>
    <property type="match status" value="1"/>
</dbReference>
<dbReference type="SUPFAM" id="SSF51011">
    <property type="entry name" value="Glycosyl hydrolase domain"/>
    <property type="match status" value="1"/>
</dbReference>
<name>A0A0A8LC98_9SACH</name>